<evidence type="ECO:0000256" key="2">
    <source>
        <dbReference type="SAM" id="Phobius"/>
    </source>
</evidence>
<feature type="region of interest" description="Disordered" evidence="1">
    <location>
        <begin position="148"/>
        <end position="182"/>
    </location>
</feature>
<protein>
    <recommendedName>
        <fullName evidence="3">Peptidase C39-like domain-containing protein</fullName>
    </recommendedName>
</protein>
<comment type="caution">
    <text evidence="4">The sequence shown here is derived from an EMBL/GenBank/DDBJ whole genome shotgun (WGS) entry which is preliminary data.</text>
</comment>
<evidence type="ECO:0000256" key="1">
    <source>
        <dbReference type="SAM" id="MobiDB-lite"/>
    </source>
</evidence>
<feature type="transmembrane region" description="Helical" evidence="2">
    <location>
        <begin position="7"/>
        <end position="23"/>
    </location>
</feature>
<evidence type="ECO:0000313" key="4">
    <source>
        <dbReference type="EMBL" id="KKO02772.1"/>
    </source>
</evidence>
<feature type="domain" description="Peptidase C39-like" evidence="3">
    <location>
        <begin position="198"/>
        <end position="261"/>
    </location>
</feature>
<accession>A0A0F9XTH0</accession>
<name>A0A0F9XTH0_9ZZZZ</name>
<organism evidence="4">
    <name type="scientific">marine sediment metagenome</name>
    <dbReference type="NCBI Taxonomy" id="412755"/>
    <lineage>
        <taxon>unclassified sequences</taxon>
        <taxon>metagenomes</taxon>
        <taxon>ecological metagenomes</taxon>
    </lineage>
</organism>
<dbReference type="AlphaFoldDB" id="A0A0F9XTH0"/>
<reference evidence="4" key="1">
    <citation type="journal article" date="2015" name="Nature">
        <title>Complex archaea that bridge the gap between prokaryotes and eukaryotes.</title>
        <authorList>
            <person name="Spang A."/>
            <person name="Saw J.H."/>
            <person name="Jorgensen S.L."/>
            <person name="Zaremba-Niedzwiedzka K."/>
            <person name="Martijn J."/>
            <person name="Lind A.E."/>
            <person name="van Eijk R."/>
            <person name="Schleper C."/>
            <person name="Guy L."/>
            <person name="Ettema T.J."/>
        </authorList>
    </citation>
    <scope>NUCLEOTIDE SEQUENCE</scope>
</reference>
<feature type="compositionally biased region" description="Pro residues" evidence="1">
    <location>
        <begin position="152"/>
        <end position="177"/>
    </location>
</feature>
<proteinExistence type="predicted"/>
<sequence length="395" mass="43954">MKTKISIILIILIGLGVGGFFVWKNISVPEEETAPEEEPSLEEKEKVIPQAYQLNVSRVFAGEVLKEKETEEGPGLCYLGAFAMLALFDDPDLDFTEIVAYSGIGVTAKNVVPFIGLTNDFQGNSIITGAENLGYNFGLGLLSGGKDSINHLPPPPPPPPPGTSPPPPPPPPPPAGSEPPTQFNFKESAKEVKYFSNKEEATRYLKSIISSDKPVLVHLDLYYVTDDFAKISPSWAWEKFHASHFMIVTGYDENYVYINDPDDPDLAIKNMPASYKNFLEAWENGANPQMEGHKLGPYWMLYLKDKAKRKSIKEIMAWNREISENAAFEIGEALNSFFLGEMAVGRLEFAKFLERNGYQNAANLYREAGNLYLKKPTIDELSLIAGKEEEARNSF</sequence>
<dbReference type="Pfam" id="PF13529">
    <property type="entry name" value="Peptidase_C39_2"/>
    <property type="match status" value="1"/>
</dbReference>
<keyword evidence="2" id="KW-0812">Transmembrane</keyword>
<keyword evidence="2" id="KW-1133">Transmembrane helix</keyword>
<dbReference type="Gene3D" id="3.90.70.10">
    <property type="entry name" value="Cysteine proteinases"/>
    <property type="match status" value="1"/>
</dbReference>
<evidence type="ECO:0000259" key="3">
    <source>
        <dbReference type="Pfam" id="PF13529"/>
    </source>
</evidence>
<keyword evidence="2" id="KW-0472">Membrane</keyword>
<dbReference type="EMBL" id="LAZR01000029">
    <property type="protein sequence ID" value="KKO02772.1"/>
    <property type="molecule type" value="Genomic_DNA"/>
</dbReference>
<dbReference type="InterPro" id="IPR039564">
    <property type="entry name" value="Peptidase_C39-like"/>
</dbReference>
<gene>
    <name evidence="4" type="ORF">LCGC14_0102210</name>
</gene>